<keyword evidence="2" id="KW-0472">Membrane</keyword>
<dbReference type="AlphaFoldDB" id="A0A422QRP3"/>
<accession>A0A422QRP3</accession>
<feature type="transmembrane region" description="Helical" evidence="2">
    <location>
        <begin position="38"/>
        <end position="60"/>
    </location>
</feature>
<protein>
    <submittedName>
        <fullName evidence="3">Uncharacterized protein</fullName>
    </submittedName>
</protein>
<feature type="region of interest" description="Disordered" evidence="1">
    <location>
        <begin position="126"/>
        <end position="176"/>
    </location>
</feature>
<dbReference type="Proteomes" id="UP000283254">
    <property type="component" value="Unassembled WGS sequence"/>
</dbReference>
<name>A0A422QRP3_9BURK</name>
<evidence type="ECO:0000313" key="4">
    <source>
        <dbReference type="Proteomes" id="UP000283254"/>
    </source>
</evidence>
<reference evidence="3" key="1">
    <citation type="submission" date="2014-10" db="EMBL/GenBank/DDBJ databases">
        <title>Massilia sp. genome.</title>
        <authorList>
            <person name="Xu B."/>
            <person name="Dai L."/>
            <person name="Huang Z."/>
        </authorList>
    </citation>
    <scope>NUCLEOTIDE SEQUENCE [LARGE SCALE GENOMIC DNA]</scope>
    <source>
        <strain evidence="3">CFS-1</strain>
    </source>
</reference>
<sequence length="205" mass="20878">MRPNLMSSSRRGGREDSILAKLEREPARRAATGHGARLAWYGAAVVVAVGLTATLAWLAAGAGPAPLEVARTEPAPAPIAEMAPAPVETAVIVDAAPAPAPVLAPAPVPPLRLLEPAAVPAAPVKATPAPVKTAPARRPEARAAAPARSRTQAPRQATRPARTVNPARAGESQDDSDVALISAVIYHANGHAAPTEDETPAPPAR</sequence>
<keyword evidence="2" id="KW-0812">Transmembrane</keyword>
<dbReference type="EMBL" id="JSAB01000004">
    <property type="protein sequence ID" value="RNF32688.1"/>
    <property type="molecule type" value="Genomic_DNA"/>
</dbReference>
<evidence type="ECO:0000313" key="3">
    <source>
        <dbReference type="EMBL" id="RNF32688.1"/>
    </source>
</evidence>
<feature type="compositionally biased region" description="Low complexity" evidence="1">
    <location>
        <begin position="126"/>
        <end position="159"/>
    </location>
</feature>
<evidence type="ECO:0000256" key="1">
    <source>
        <dbReference type="SAM" id="MobiDB-lite"/>
    </source>
</evidence>
<organism evidence="3 4">
    <name type="scientific">Massilia aurea</name>
    <dbReference type="NCBI Taxonomy" id="373040"/>
    <lineage>
        <taxon>Bacteria</taxon>
        <taxon>Pseudomonadati</taxon>
        <taxon>Pseudomonadota</taxon>
        <taxon>Betaproteobacteria</taxon>
        <taxon>Burkholderiales</taxon>
        <taxon>Oxalobacteraceae</taxon>
        <taxon>Telluria group</taxon>
        <taxon>Massilia</taxon>
    </lineage>
</organism>
<gene>
    <name evidence="3" type="ORF">NM04_00320</name>
</gene>
<proteinExistence type="predicted"/>
<evidence type="ECO:0000256" key="2">
    <source>
        <dbReference type="SAM" id="Phobius"/>
    </source>
</evidence>
<comment type="caution">
    <text evidence="3">The sequence shown here is derived from an EMBL/GenBank/DDBJ whole genome shotgun (WGS) entry which is preliminary data.</text>
</comment>
<keyword evidence="2" id="KW-1133">Transmembrane helix</keyword>
<keyword evidence="4" id="KW-1185">Reference proteome</keyword>